<evidence type="ECO:0000313" key="2">
    <source>
        <dbReference type="EMBL" id="CBX27110.1"/>
    </source>
</evidence>
<dbReference type="AlphaFoldDB" id="E1Y966"/>
<dbReference type="PANTHER" id="PTHR30432">
    <property type="entry name" value="TRANSCRIPTIONAL REGULATOR MODE"/>
    <property type="match status" value="1"/>
</dbReference>
<evidence type="ECO:0000259" key="1">
    <source>
        <dbReference type="Pfam" id="PF00126"/>
    </source>
</evidence>
<dbReference type="Gene3D" id="1.10.10.10">
    <property type="entry name" value="Winged helix-like DNA-binding domain superfamily/Winged helix DNA-binding domain"/>
    <property type="match status" value="1"/>
</dbReference>
<dbReference type="PANTHER" id="PTHR30432:SF1">
    <property type="entry name" value="DNA-BINDING TRANSCRIPTIONAL DUAL REGULATOR MODE"/>
    <property type="match status" value="1"/>
</dbReference>
<feature type="domain" description="HTH lysR-type" evidence="1">
    <location>
        <begin position="24"/>
        <end position="78"/>
    </location>
</feature>
<proteinExistence type="predicted"/>
<reference evidence="2" key="1">
    <citation type="journal article" date="2011" name="Environ. Microbiol.">
        <title>Genomic insights into the metabolic potential of the polycyclic aromatic hydrocarbon degrading sulfate-reducing Deltaproteobacterium N47.</title>
        <authorList>
            <person name="Bergmann F."/>
            <person name="Selesi D."/>
            <person name="Weinmaier T."/>
            <person name="Tischler P."/>
            <person name="Rattei T."/>
            <person name="Meckenstock R.U."/>
        </authorList>
    </citation>
    <scope>NUCLEOTIDE SEQUENCE</scope>
</reference>
<dbReference type="InterPro" id="IPR036390">
    <property type="entry name" value="WH_DNA-bd_sf"/>
</dbReference>
<protein>
    <recommendedName>
        <fullName evidence="1">HTH lysR-type domain-containing protein</fullName>
    </recommendedName>
</protein>
<dbReference type="Pfam" id="PF00126">
    <property type="entry name" value="HTH_1"/>
    <property type="match status" value="1"/>
</dbReference>
<dbReference type="GO" id="GO:0003700">
    <property type="term" value="F:DNA-binding transcription factor activity"/>
    <property type="evidence" value="ECO:0007669"/>
    <property type="project" value="InterPro"/>
</dbReference>
<name>E1Y966_9BACT</name>
<organism evidence="2">
    <name type="scientific">uncultured Desulfobacterium sp</name>
    <dbReference type="NCBI Taxonomy" id="201089"/>
    <lineage>
        <taxon>Bacteria</taxon>
        <taxon>Pseudomonadati</taxon>
        <taxon>Thermodesulfobacteriota</taxon>
        <taxon>Desulfobacteria</taxon>
        <taxon>Desulfobacterales</taxon>
        <taxon>Desulfobacteriaceae</taxon>
        <taxon>Desulfobacterium</taxon>
        <taxon>environmental samples</taxon>
    </lineage>
</organism>
<dbReference type="InterPro" id="IPR051815">
    <property type="entry name" value="Molybdate_resp_trans_reg"/>
</dbReference>
<gene>
    <name evidence="2" type="ORF">N47_A11390</name>
</gene>
<sequence length="109" mass="12372">MDIRQKIWLEKDGHVVFGKGREELLRAIDECKSLSAAVKKVGISYRGAWGRLKASEERLNIKLVEPYGKGMCLTAKGKALLEEYDQMVKDMDSVLNKSIARFRQIAESK</sequence>
<dbReference type="InterPro" id="IPR036388">
    <property type="entry name" value="WH-like_DNA-bd_sf"/>
</dbReference>
<dbReference type="EMBL" id="FR695864">
    <property type="protein sequence ID" value="CBX27110.1"/>
    <property type="molecule type" value="Genomic_DNA"/>
</dbReference>
<dbReference type="SUPFAM" id="SSF46785">
    <property type="entry name" value="Winged helix' DNA-binding domain"/>
    <property type="match status" value="1"/>
</dbReference>
<accession>E1Y966</accession>
<dbReference type="InterPro" id="IPR000847">
    <property type="entry name" value="LysR_HTH_N"/>
</dbReference>